<dbReference type="CDD" id="cd18186">
    <property type="entry name" value="BTB_POZ_ZBTB_KLHL-like"/>
    <property type="match status" value="1"/>
</dbReference>
<accession>A0A3G5A330</accession>
<protein>
    <submittedName>
        <fullName evidence="3">Kelch-like protein 7</fullName>
    </submittedName>
</protein>
<evidence type="ECO:0000313" key="3">
    <source>
        <dbReference type="EMBL" id="AYV81632.1"/>
    </source>
</evidence>
<evidence type="ECO:0000256" key="1">
    <source>
        <dbReference type="ARBA" id="ARBA00006497"/>
    </source>
</evidence>
<dbReference type="SMART" id="SM00225">
    <property type="entry name" value="BTB"/>
    <property type="match status" value="1"/>
</dbReference>
<gene>
    <name evidence="3" type="ORF">Harvfovirus47_2</name>
</gene>
<evidence type="ECO:0000259" key="2">
    <source>
        <dbReference type="PROSITE" id="PS50097"/>
    </source>
</evidence>
<sequence>MTSTSTPMMIMFEKIQVRGDSYNMMRQLYESNTGDYTVVLEDKKIMVHSIILKSNSDVFLKLIETPMEEKLTAVIDLSEYKSHVIQLMFTWMYCRAIPEKLSIDDIFELLHILDFFQVNQMKNILIDEVQNKINGTNSCEIALKCYEYPVITDGIYEKTINALSEKYFKCFHEHNWYTCYDEISPGFSGRTIDYTSYVCCKHYKTNRRLNLVDPIITNPLTHKREIICISLLTQGKSLEEIRDLPCYKNLCCFHRNDPINIPPDTGIKLDKRIPCGEREKAFDEFKSLPKELMNDILVKLFRLDAKKN</sequence>
<proteinExistence type="inferred from homology"/>
<dbReference type="InterPro" id="IPR011333">
    <property type="entry name" value="SKP1/BTB/POZ_sf"/>
</dbReference>
<comment type="similarity">
    <text evidence="1">Belongs to the mimivirus BTB/WD family.</text>
</comment>
<dbReference type="Pfam" id="PF00651">
    <property type="entry name" value="BTB"/>
    <property type="match status" value="1"/>
</dbReference>
<organism evidence="3">
    <name type="scientific">Harvfovirus sp</name>
    <dbReference type="NCBI Taxonomy" id="2487768"/>
    <lineage>
        <taxon>Viruses</taxon>
        <taxon>Varidnaviria</taxon>
        <taxon>Bamfordvirae</taxon>
        <taxon>Nucleocytoviricota</taxon>
        <taxon>Megaviricetes</taxon>
        <taxon>Imitervirales</taxon>
        <taxon>Mimiviridae</taxon>
        <taxon>Klosneuvirinae</taxon>
    </lineage>
</organism>
<dbReference type="Gene3D" id="3.30.710.10">
    <property type="entry name" value="Potassium Channel Kv1.1, Chain A"/>
    <property type="match status" value="1"/>
</dbReference>
<feature type="domain" description="BTB" evidence="2">
    <location>
        <begin position="34"/>
        <end position="93"/>
    </location>
</feature>
<dbReference type="PROSITE" id="PS50097">
    <property type="entry name" value="BTB"/>
    <property type="match status" value="1"/>
</dbReference>
<dbReference type="SUPFAM" id="SSF54695">
    <property type="entry name" value="POZ domain"/>
    <property type="match status" value="1"/>
</dbReference>
<dbReference type="InterPro" id="IPR000210">
    <property type="entry name" value="BTB/POZ_dom"/>
</dbReference>
<dbReference type="EMBL" id="MK072289">
    <property type="protein sequence ID" value="AYV81632.1"/>
    <property type="molecule type" value="Genomic_DNA"/>
</dbReference>
<name>A0A3G5A330_9VIRU</name>
<reference evidence="3" key="1">
    <citation type="submission" date="2018-10" db="EMBL/GenBank/DDBJ databases">
        <title>Hidden diversity of soil giant viruses.</title>
        <authorList>
            <person name="Schulz F."/>
            <person name="Alteio L."/>
            <person name="Goudeau D."/>
            <person name="Ryan E.M."/>
            <person name="Malmstrom R.R."/>
            <person name="Blanchard J."/>
            <person name="Woyke T."/>
        </authorList>
    </citation>
    <scope>NUCLEOTIDE SEQUENCE</scope>
    <source>
        <strain evidence="3">HAV1</strain>
    </source>
</reference>